<keyword evidence="7" id="KW-1185">Reference proteome</keyword>
<dbReference type="EMBL" id="CP072943">
    <property type="protein sequence ID" value="QTX32561.1"/>
    <property type="molecule type" value="Genomic_DNA"/>
</dbReference>
<keyword evidence="2" id="KW-0238">DNA-binding</keyword>
<dbReference type="PROSITE" id="PS01124">
    <property type="entry name" value="HTH_ARAC_FAMILY_2"/>
    <property type="match status" value="1"/>
</dbReference>
<feature type="domain" description="HTH araC/xylS-type" evidence="5">
    <location>
        <begin position="168"/>
        <end position="265"/>
    </location>
</feature>
<dbReference type="Pfam" id="PF02311">
    <property type="entry name" value="AraC_binding"/>
    <property type="match status" value="1"/>
</dbReference>
<protein>
    <submittedName>
        <fullName evidence="6">Helix-turn-helix domain-containing protein</fullName>
    </submittedName>
</protein>
<dbReference type="PANTHER" id="PTHR46796">
    <property type="entry name" value="HTH-TYPE TRANSCRIPTIONAL ACTIVATOR RHAS-RELATED"/>
    <property type="match status" value="1"/>
</dbReference>
<accession>A0A9Q7EZ01</accession>
<dbReference type="InterPro" id="IPR018062">
    <property type="entry name" value="HTH_AraC-typ_CS"/>
</dbReference>
<dbReference type="Gene3D" id="2.60.120.10">
    <property type="entry name" value="Jelly Rolls"/>
    <property type="match status" value="1"/>
</dbReference>
<dbReference type="PANTHER" id="PTHR46796:SF2">
    <property type="entry name" value="TRANSCRIPTIONAL REGULATORY PROTEIN"/>
    <property type="match status" value="1"/>
</dbReference>
<dbReference type="RefSeq" id="WP_274373805.1">
    <property type="nucleotide sequence ID" value="NZ_CP072943.1"/>
</dbReference>
<evidence type="ECO:0000256" key="1">
    <source>
        <dbReference type="ARBA" id="ARBA00023015"/>
    </source>
</evidence>
<evidence type="ECO:0000313" key="6">
    <source>
        <dbReference type="EMBL" id="QTX32561.1"/>
    </source>
</evidence>
<dbReference type="SUPFAM" id="SSF46689">
    <property type="entry name" value="Homeodomain-like"/>
    <property type="match status" value="2"/>
</dbReference>
<dbReference type="InterPro" id="IPR020449">
    <property type="entry name" value="Tscrpt_reg_AraC-type_HTH"/>
</dbReference>
<dbReference type="PROSITE" id="PS00041">
    <property type="entry name" value="HTH_ARAC_FAMILY_1"/>
    <property type="match status" value="1"/>
</dbReference>
<keyword evidence="3" id="KW-0010">Activator</keyword>
<dbReference type="PRINTS" id="PR00032">
    <property type="entry name" value="HTHARAC"/>
</dbReference>
<evidence type="ECO:0000313" key="7">
    <source>
        <dbReference type="Proteomes" id="UP000671879"/>
    </source>
</evidence>
<proteinExistence type="predicted"/>
<reference evidence="7" key="1">
    <citation type="submission" date="2021-04" db="EMBL/GenBank/DDBJ databases">
        <title>A novel Synergistetes isolate from a pyrite-forming mixed culture.</title>
        <authorList>
            <person name="Bunk B."/>
            <person name="Sproer C."/>
            <person name="Spring S."/>
            <person name="Pester M."/>
        </authorList>
    </citation>
    <scope>NUCLEOTIDE SEQUENCE [LARGE SCALE GENOMIC DNA]</scope>
    <source>
        <strain evidence="7">J.5.4.2-T.3.5.2</strain>
    </source>
</reference>
<sequence length="272" mass="31452">MRQEERSVRFDEELNVEIYRFRGIMQKFPCHFHDHYVIGLVEEGRRRLICRKREFILGPGQIVLFNPFDDHGCEPLDDRPLTYGCLNLSRETMARLVGLSPGSSLPRFVSPVIVDERASRLLQRAQQALADEAPVETRRPLLERVAAEILLPHSLPQTAAEPSDPRIERICDYIEGSYNRKIDLDTLSDLVQANKYHLLRSFSRAKGVTPYRYVQTVRINRAKNLIRTGRSLSDVAFETGFSDQSHFSSFFKNFIGVTPKKYKDLFQRHLDA</sequence>
<evidence type="ECO:0000259" key="5">
    <source>
        <dbReference type="PROSITE" id="PS01124"/>
    </source>
</evidence>
<dbReference type="InterPro" id="IPR050204">
    <property type="entry name" value="AraC_XylS_family_regulators"/>
</dbReference>
<evidence type="ECO:0000256" key="4">
    <source>
        <dbReference type="ARBA" id="ARBA00023163"/>
    </source>
</evidence>
<dbReference type="InterPro" id="IPR037923">
    <property type="entry name" value="HTH-like"/>
</dbReference>
<gene>
    <name evidence="6" type="ORF">KAR29_01040</name>
</gene>
<dbReference type="InterPro" id="IPR009057">
    <property type="entry name" value="Homeodomain-like_sf"/>
</dbReference>
<dbReference type="GO" id="GO:0003700">
    <property type="term" value="F:DNA-binding transcription factor activity"/>
    <property type="evidence" value="ECO:0007669"/>
    <property type="project" value="InterPro"/>
</dbReference>
<name>A0A9Q7EZ01_9BACT</name>
<evidence type="ECO:0000256" key="2">
    <source>
        <dbReference type="ARBA" id="ARBA00023125"/>
    </source>
</evidence>
<dbReference type="KEGG" id="aram:KAR29_01040"/>
<dbReference type="GO" id="GO:0043565">
    <property type="term" value="F:sequence-specific DNA binding"/>
    <property type="evidence" value="ECO:0007669"/>
    <property type="project" value="InterPro"/>
</dbReference>
<dbReference type="InterPro" id="IPR018060">
    <property type="entry name" value="HTH_AraC"/>
</dbReference>
<keyword evidence="1" id="KW-0805">Transcription regulation</keyword>
<dbReference type="AlphaFoldDB" id="A0A9Q7EZ01"/>
<dbReference type="SUPFAM" id="SSF51215">
    <property type="entry name" value="Regulatory protein AraC"/>
    <property type="match status" value="1"/>
</dbReference>
<keyword evidence="4" id="KW-0804">Transcription</keyword>
<dbReference type="Gene3D" id="1.10.10.60">
    <property type="entry name" value="Homeodomain-like"/>
    <property type="match status" value="2"/>
</dbReference>
<organism evidence="6 7">
    <name type="scientific">Aminithiophilus ramosus</name>
    <dbReference type="NCBI Taxonomy" id="3029084"/>
    <lineage>
        <taxon>Bacteria</taxon>
        <taxon>Thermotogati</taxon>
        <taxon>Synergistota</taxon>
        <taxon>Synergistia</taxon>
        <taxon>Synergistales</taxon>
        <taxon>Aminithiophilaceae</taxon>
        <taxon>Aminithiophilus</taxon>
    </lineage>
</organism>
<dbReference type="Pfam" id="PF12833">
    <property type="entry name" value="HTH_18"/>
    <property type="match status" value="1"/>
</dbReference>
<evidence type="ECO:0000256" key="3">
    <source>
        <dbReference type="ARBA" id="ARBA00023159"/>
    </source>
</evidence>
<dbReference type="InterPro" id="IPR014710">
    <property type="entry name" value="RmlC-like_jellyroll"/>
</dbReference>
<dbReference type="SMART" id="SM00342">
    <property type="entry name" value="HTH_ARAC"/>
    <property type="match status" value="1"/>
</dbReference>
<dbReference type="InterPro" id="IPR003313">
    <property type="entry name" value="AraC-bd"/>
</dbReference>
<dbReference type="Proteomes" id="UP000671879">
    <property type="component" value="Chromosome"/>
</dbReference>